<keyword evidence="2" id="KW-0812">Transmembrane</keyword>
<keyword evidence="3" id="KW-0732">Signal</keyword>
<organism evidence="4 5">
    <name type="scientific">Clonostachys byssicola</name>
    <dbReference type="NCBI Taxonomy" id="160290"/>
    <lineage>
        <taxon>Eukaryota</taxon>
        <taxon>Fungi</taxon>
        <taxon>Dikarya</taxon>
        <taxon>Ascomycota</taxon>
        <taxon>Pezizomycotina</taxon>
        <taxon>Sordariomycetes</taxon>
        <taxon>Hypocreomycetidae</taxon>
        <taxon>Hypocreales</taxon>
        <taxon>Bionectriaceae</taxon>
        <taxon>Clonostachys</taxon>
    </lineage>
</organism>
<feature type="transmembrane region" description="Helical" evidence="2">
    <location>
        <begin position="32"/>
        <end position="52"/>
    </location>
</feature>
<feature type="compositionally biased region" description="Low complexity" evidence="1">
    <location>
        <begin position="761"/>
        <end position="772"/>
    </location>
</feature>
<feature type="region of interest" description="Disordered" evidence="1">
    <location>
        <begin position="256"/>
        <end position="393"/>
    </location>
</feature>
<evidence type="ECO:0000256" key="3">
    <source>
        <dbReference type="SAM" id="SignalP"/>
    </source>
</evidence>
<feature type="transmembrane region" description="Helical" evidence="2">
    <location>
        <begin position="112"/>
        <end position="133"/>
    </location>
</feature>
<dbReference type="OrthoDB" id="6079484at2759"/>
<name>A0A9N9U3N2_9HYPO</name>
<comment type="caution">
    <text evidence="4">The sequence shown here is derived from an EMBL/GenBank/DDBJ whole genome shotgun (WGS) entry which is preliminary data.</text>
</comment>
<dbReference type="Pfam" id="PF13650">
    <property type="entry name" value="Asp_protease_2"/>
    <property type="match status" value="1"/>
</dbReference>
<reference evidence="4 5" key="2">
    <citation type="submission" date="2021-10" db="EMBL/GenBank/DDBJ databases">
        <authorList>
            <person name="Piombo E."/>
        </authorList>
    </citation>
    <scope>NUCLEOTIDE SEQUENCE [LARGE SCALE GENOMIC DNA]</scope>
</reference>
<dbReference type="Gene3D" id="2.40.70.10">
    <property type="entry name" value="Acid Proteases"/>
    <property type="match status" value="2"/>
</dbReference>
<keyword evidence="5" id="KW-1185">Reference proteome</keyword>
<dbReference type="AlphaFoldDB" id="A0A9N9U3N2"/>
<proteinExistence type="predicted"/>
<keyword evidence="2" id="KW-1133">Transmembrane helix</keyword>
<keyword evidence="2" id="KW-0472">Membrane</keyword>
<feature type="region of interest" description="Disordered" evidence="1">
    <location>
        <begin position="756"/>
        <end position="807"/>
    </location>
</feature>
<feature type="compositionally biased region" description="Low complexity" evidence="1">
    <location>
        <begin position="731"/>
        <end position="743"/>
    </location>
</feature>
<feature type="compositionally biased region" description="Polar residues" evidence="1">
    <location>
        <begin position="318"/>
        <end position="334"/>
    </location>
</feature>
<protein>
    <submittedName>
        <fullName evidence="4">Uncharacterized protein</fullName>
    </submittedName>
</protein>
<evidence type="ECO:0000313" key="5">
    <source>
        <dbReference type="Proteomes" id="UP000754883"/>
    </source>
</evidence>
<evidence type="ECO:0000256" key="1">
    <source>
        <dbReference type="SAM" id="MobiDB-lite"/>
    </source>
</evidence>
<dbReference type="CDD" id="cd00303">
    <property type="entry name" value="retropepsin_like"/>
    <property type="match status" value="2"/>
</dbReference>
<sequence length="821" mass="90148">MRRVLVLLTAANLALGLYNAVFRGEQSHGWSAKGMGTVVVRTLVFAAAMHIANDRQTKRQPARLNQRNEDRSTQVYGGFLAAAVRPKAIDGETTTSLQSEHRLRTIDKASSGILLLLFVVPFVKLVVSLVKSYAALTHKVLSPLDEDPVFPRLVWVVSVAVVPVMAKIAAASPETLIQAKIKTLPYLTVGKNNLWKIAASSPETLVQAKNKSLGYLTVGENNLRKVTAAFLETLVHAKTKASGYLNVGKSTLWKVGRAMGRPKEERERDRQKHKAKDGKIGTLTEQTKHPKKSHESGRMDGGDPSELTPPTKDDEVGQVSSADQEAESKQTSITFPDPERMEPWSRTQPELSSNGREGRGSRGVRMEKEVAEDHSLKPALGDIPIPPQDFDHDGKRTVRMRELRIRGSLGGISVSAIPDTGSSFDIISEEFAIENNLNIDTRNGRSFRLPNGKERMFLGTVTASWIFSGENEVHHRCFHVLRGCVHQVVLGADFLNVTNTLSKFAHRIKAVLSSISAAAPRKVLFIDRPAATASSETRVLSLFNGHPVLGLPDTCSDISIINRRTARELCQKLGLDILEDHTIEVQFIDGTIASTCGLIRDVKLCFGVTLAKEDMRRLDFHVMDDIPCAVILDKWLLWENKVFEYYRDCFRDWQPARDDSVLGIIPTRKSETKQILADPGDEEIARHTDALFRIRKLPLEQQARALQEEERRQQEYNSPHAGSGLPLLRIQPPSLTTTTPPVSAAAQTALNLPSLISGRNSSSAASTSASSTGTRPLSTSASASSQQPGNAVFQNTVQAPGGTAGKKKSFWASIGLTRFAK</sequence>
<reference evidence="5" key="1">
    <citation type="submission" date="2019-06" db="EMBL/GenBank/DDBJ databases">
        <authorList>
            <person name="Broberg M."/>
        </authorList>
    </citation>
    <scope>NUCLEOTIDE SEQUENCE [LARGE SCALE GENOMIC DNA]</scope>
</reference>
<feature type="compositionally biased region" description="Polar residues" evidence="1">
    <location>
        <begin position="773"/>
        <end position="798"/>
    </location>
</feature>
<feature type="chain" id="PRO_5040208053" evidence="3">
    <location>
        <begin position="17"/>
        <end position="821"/>
    </location>
</feature>
<feature type="signal peptide" evidence="3">
    <location>
        <begin position="1"/>
        <end position="16"/>
    </location>
</feature>
<evidence type="ECO:0000313" key="4">
    <source>
        <dbReference type="EMBL" id="CAG9975054.1"/>
    </source>
</evidence>
<evidence type="ECO:0000256" key="2">
    <source>
        <dbReference type="SAM" id="Phobius"/>
    </source>
</evidence>
<dbReference type="EMBL" id="CABFNO020001253">
    <property type="protein sequence ID" value="CAG9975054.1"/>
    <property type="molecule type" value="Genomic_DNA"/>
</dbReference>
<gene>
    <name evidence="4" type="ORF">CBYS24578_00016676</name>
</gene>
<dbReference type="Proteomes" id="UP000754883">
    <property type="component" value="Unassembled WGS sequence"/>
</dbReference>
<accession>A0A9N9U3N2</accession>
<feature type="region of interest" description="Disordered" evidence="1">
    <location>
        <begin position="706"/>
        <end position="743"/>
    </location>
</feature>
<dbReference type="InterPro" id="IPR021109">
    <property type="entry name" value="Peptidase_aspartic_dom_sf"/>
</dbReference>
<feature type="compositionally biased region" description="Basic and acidic residues" evidence="1">
    <location>
        <begin position="261"/>
        <end position="270"/>
    </location>
</feature>
<feature type="compositionally biased region" description="Basic and acidic residues" evidence="1">
    <location>
        <begin position="356"/>
        <end position="376"/>
    </location>
</feature>